<sequence>MAKPEGDRIPKTLEQRGFYVLDVHAHPNVKGGYPPAMKATLSARKYTQPNWVGKSGNRTLEDLYEEFPERDVMAKDAIAHGVKMQPVGWDATSSTGEKPVSNDFVYGLWKEFPDAFLGAWGSVDPWQGQKALEEAERALTELKLIGLKFQQCSQRFYVNDKKFYPLWDLCQQLGAPVQFHVGYTGLGSGGPGGDGFYSMSYCQPLHVDEVAADFPNLKIIALHAAEPWPEVINHVAMHKGNVMRETSGMWPKYFPHCMTYDMNRRLQDKFVFGSEWGYFDLGELLKQWEEIDLRPGIMEKVMYKNALNFLGERFEKCGLDLSPWKGLV</sequence>
<accession>A0A3G1KUG7</accession>
<dbReference type="InterPro" id="IPR032465">
    <property type="entry name" value="ACMSD"/>
</dbReference>
<dbReference type="GO" id="GO:0016787">
    <property type="term" value="F:hydrolase activity"/>
    <property type="evidence" value="ECO:0007669"/>
    <property type="project" value="InterPro"/>
</dbReference>
<evidence type="ECO:0000259" key="2">
    <source>
        <dbReference type="Pfam" id="PF04909"/>
    </source>
</evidence>
<keyword evidence="1" id="KW-0456">Lyase</keyword>
<evidence type="ECO:0000256" key="1">
    <source>
        <dbReference type="ARBA" id="ARBA00023239"/>
    </source>
</evidence>
<keyword evidence="4" id="KW-1185">Reference proteome</keyword>
<dbReference type="Gene3D" id="3.20.20.140">
    <property type="entry name" value="Metal-dependent hydrolases"/>
    <property type="match status" value="1"/>
</dbReference>
<gene>
    <name evidence="3" type="ORF">DCMF_16060</name>
</gene>
<evidence type="ECO:0000313" key="3">
    <source>
        <dbReference type="EMBL" id="ATW26086.1"/>
    </source>
</evidence>
<dbReference type="AlphaFoldDB" id="A0A3G1KUG7"/>
<dbReference type="EMBL" id="CP017634">
    <property type="protein sequence ID" value="ATW26086.1"/>
    <property type="molecule type" value="Genomic_DNA"/>
</dbReference>
<dbReference type="Proteomes" id="UP000323521">
    <property type="component" value="Chromosome"/>
</dbReference>
<dbReference type="SUPFAM" id="SSF51556">
    <property type="entry name" value="Metallo-dependent hydrolases"/>
    <property type="match status" value="1"/>
</dbReference>
<dbReference type="KEGG" id="fwa:DCMF_16060"/>
<organism evidence="3 4">
    <name type="scientific">Formimonas warabiya</name>
    <dbReference type="NCBI Taxonomy" id="1761012"/>
    <lineage>
        <taxon>Bacteria</taxon>
        <taxon>Bacillati</taxon>
        <taxon>Bacillota</taxon>
        <taxon>Clostridia</taxon>
        <taxon>Eubacteriales</taxon>
        <taxon>Peptococcaceae</taxon>
        <taxon>Candidatus Formimonas</taxon>
    </lineage>
</organism>
<evidence type="ECO:0000313" key="4">
    <source>
        <dbReference type="Proteomes" id="UP000323521"/>
    </source>
</evidence>
<proteinExistence type="predicted"/>
<dbReference type="InterPro" id="IPR006680">
    <property type="entry name" value="Amidohydro-rel"/>
</dbReference>
<dbReference type="PANTHER" id="PTHR21240">
    <property type="entry name" value="2-AMINO-3-CARBOXYLMUCONATE-6-SEMIALDEHYDE DECARBOXYLASE"/>
    <property type="match status" value="1"/>
</dbReference>
<dbReference type="InterPro" id="IPR032466">
    <property type="entry name" value="Metal_Hydrolase"/>
</dbReference>
<dbReference type="Pfam" id="PF04909">
    <property type="entry name" value="Amidohydro_2"/>
    <property type="match status" value="1"/>
</dbReference>
<dbReference type="OrthoDB" id="9771932at2"/>
<dbReference type="GO" id="GO:0016831">
    <property type="term" value="F:carboxy-lyase activity"/>
    <property type="evidence" value="ECO:0007669"/>
    <property type="project" value="InterPro"/>
</dbReference>
<dbReference type="RefSeq" id="WP_148135357.1">
    <property type="nucleotide sequence ID" value="NZ_CP017634.1"/>
</dbReference>
<protein>
    <recommendedName>
        <fullName evidence="2">Amidohydrolase-related domain-containing protein</fullName>
    </recommendedName>
</protein>
<reference evidence="3 4" key="1">
    <citation type="submission" date="2016-10" db="EMBL/GenBank/DDBJ databases">
        <title>Complete Genome Sequence of Peptococcaceae strain DCMF.</title>
        <authorList>
            <person name="Edwards R.J."/>
            <person name="Holland S.I."/>
            <person name="Deshpande N.P."/>
            <person name="Wong Y.K."/>
            <person name="Ertan H."/>
            <person name="Manefield M."/>
            <person name="Russell T.L."/>
            <person name="Lee M.J."/>
        </authorList>
    </citation>
    <scope>NUCLEOTIDE SEQUENCE [LARGE SCALE GENOMIC DNA]</scope>
    <source>
        <strain evidence="3 4">DCMF</strain>
    </source>
</reference>
<feature type="domain" description="Amidohydrolase-related" evidence="2">
    <location>
        <begin position="22"/>
        <end position="311"/>
    </location>
</feature>
<name>A0A3G1KUG7_FORW1</name>